<dbReference type="GO" id="GO:0008139">
    <property type="term" value="F:nuclear localization sequence binding"/>
    <property type="evidence" value="ECO:0007669"/>
    <property type="project" value="EnsemblFungi"/>
</dbReference>
<dbReference type="EMBL" id="KV454302">
    <property type="protein sequence ID" value="ODQ69853.1"/>
    <property type="molecule type" value="Genomic_DNA"/>
</dbReference>
<dbReference type="SUPFAM" id="SSF48371">
    <property type="entry name" value="ARM repeat"/>
    <property type="match status" value="1"/>
</dbReference>
<sequence length="943" mass="106417">MAIAPVDLLQVLQAAVLQDPASVARRKAAEAQLKTWETHTGFYSLLQDAFLDVLLPTDIRWIAIIYFKNGIDKYWRKSAPNAIAKDEKIQIRSKITQTFGITNTQLAAQNALAIARISKFDFPVEWPSLFSDILGLAKEAHDGHDLIRLKQVLVVLNQIVKTLSGARFGKTRVALQQATPDVVRFVGQWYFMFTQEWMTSSSNGASQNRSSALSEQPELRANIGYLSLKICRRLVSEGYEFANRHQEASELFQVSTLHLNAFIEKYVSHPSEILEKYIRTLGKFYQDLSERQPTAFILMPGSFDLVRSYLTVLQSQGAAFHQPNFEAQEFWEKVLVRGLILLRRCIKMIFGDGTVTIKYRTPEDREETKSAVRRLKEELCTDSFVVNVHDILLWSYLRLRPSDLEKWANEPEEFVYDEVQNSWEYQLRPCSEKVYIDLLLNFKDLLKPRILDAFEAASSQHDTSDDAILAKDAAYCAFSIGCNALFEDVDFDNIFLRVFVPQVANVSSDVPSMHRIILRRISLIISNWISVKCGTDVRRDVYEVLARQLDPSLPFNDTVVQLTAAIALKSAVDEWDFKLDVFLPYLELFLTRLIEMMTKVDVIETKLALLQVISVIVEVVETRIIVFADKIVALLPSLWEQAGDEHILKGAILQTLTNLIQATGKDSYKFHQLYVPLIAGIVDPKSELHVYLNEDALLLWQTTIANAPSATPELLSLLPILIESLDQGTDTLRMELVILEGYVLLAPTFVAQQYAKVIFGIMASFIGNLKIEACHTVTHIIELFIQSLPLNAYINDLVETGLMARLTDSIFDTHESAINVTRYLTIYARLSLADPSVVVRFCDIYGTERRVLPNGGNCLGPLLDVWLEKVENMGHPRVRKLTAMGLGAIMDGPACQQESVLCRREAITKVRGEIFAELEGEEVDLNLDTSVKNLMSGGGGYGV</sequence>
<dbReference type="Pfam" id="PF03810">
    <property type="entry name" value="IBN_N"/>
    <property type="match status" value="1"/>
</dbReference>
<dbReference type="AlphaFoldDB" id="A0A1E3PWP4"/>
<reference evidence="6 7" key="1">
    <citation type="journal article" date="2016" name="Proc. Natl. Acad. Sci. U.S.A.">
        <title>Comparative genomics of biotechnologically important yeasts.</title>
        <authorList>
            <person name="Riley R."/>
            <person name="Haridas S."/>
            <person name="Wolfe K.H."/>
            <person name="Lopes M.R."/>
            <person name="Hittinger C.T."/>
            <person name="Goeker M."/>
            <person name="Salamov A.A."/>
            <person name="Wisecaver J.H."/>
            <person name="Long T.M."/>
            <person name="Calvey C.H."/>
            <person name="Aerts A.L."/>
            <person name="Barry K.W."/>
            <person name="Choi C."/>
            <person name="Clum A."/>
            <person name="Coughlan A.Y."/>
            <person name="Deshpande S."/>
            <person name="Douglass A.P."/>
            <person name="Hanson S.J."/>
            <person name="Klenk H.-P."/>
            <person name="LaButti K.M."/>
            <person name="Lapidus A."/>
            <person name="Lindquist E.A."/>
            <person name="Lipzen A.M."/>
            <person name="Meier-Kolthoff J.P."/>
            <person name="Ohm R.A."/>
            <person name="Otillar R.P."/>
            <person name="Pangilinan J.L."/>
            <person name="Peng Y."/>
            <person name="Rokas A."/>
            <person name="Rosa C.A."/>
            <person name="Scheuner C."/>
            <person name="Sibirny A.A."/>
            <person name="Slot J.C."/>
            <person name="Stielow J.B."/>
            <person name="Sun H."/>
            <person name="Kurtzman C.P."/>
            <person name="Blackwell M."/>
            <person name="Grigoriev I.V."/>
            <person name="Jeffries T.W."/>
        </authorList>
    </citation>
    <scope>NUCLEOTIDE SEQUENCE [LARGE SCALE GENOMIC DNA]</scope>
    <source>
        <strain evidence="6 7">NRRL Y-11557</strain>
    </source>
</reference>
<gene>
    <name evidence="6" type="ORF">LIPSTDRAFT_75498</name>
</gene>
<keyword evidence="7" id="KW-1185">Reference proteome</keyword>
<evidence type="ECO:0000313" key="6">
    <source>
        <dbReference type="EMBL" id="ODQ69853.1"/>
    </source>
</evidence>
<dbReference type="GO" id="GO:0005829">
    <property type="term" value="C:cytosol"/>
    <property type="evidence" value="ECO:0007669"/>
    <property type="project" value="TreeGrafter"/>
</dbReference>
<dbReference type="Gene3D" id="1.25.10.10">
    <property type="entry name" value="Leucine-rich Repeat Variant"/>
    <property type="match status" value="1"/>
</dbReference>
<keyword evidence="4" id="KW-0539">Nucleus</keyword>
<evidence type="ECO:0000313" key="7">
    <source>
        <dbReference type="Proteomes" id="UP000094385"/>
    </source>
</evidence>
<dbReference type="OrthoDB" id="361693at2759"/>
<dbReference type="InterPro" id="IPR011989">
    <property type="entry name" value="ARM-like"/>
</dbReference>
<dbReference type="PROSITE" id="PS50166">
    <property type="entry name" value="IMPORTIN_B_NT"/>
    <property type="match status" value="1"/>
</dbReference>
<comment type="subcellular location">
    <subcellularLocation>
        <location evidence="1">Nucleus</location>
    </subcellularLocation>
</comment>
<dbReference type="SMART" id="SM00913">
    <property type="entry name" value="IBN_N"/>
    <property type="match status" value="1"/>
</dbReference>
<protein>
    <recommendedName>
        <fullName evidence="5">Importin N-terminal domain-containing protein</fullName>
    </recommendedName>
</protein>
<name>A0A1E3PWP4_LIPST</name>
<dbReference type="GO" id="GO:0031267">
    <property type="term" value="F:small GTPase binding"/>
    <property type="evidence" value="ECO:0007669"/>
    <property type="project" value="InterPro"/>
</dbReference>
<dbReference type="InterPro" id="IPR058669">
    <property type="entry name" value="TPR_IPO7/11-like"/>
</dbReference>
<proteinExistence type="inferred from homology"/>
<dbReference type="Pfam" id="PF25758">
    <property type="entry name" value="TPR_IPO11"/>
    <property type="match status" value="1"/>
</dbReference>
<dbReference type="GO" id="GO:0061608">
    <property type="term" value="F:nuclear import signal receptor activity"/>
    <property type="evidence" value="ECO:0007669"/>
    <property type="project" value="EnsemblFungi"/>
</dbReference>
<organism evidence="6 7">
    <name type="scientific">Lipomyces starkeyi NRRL Y-11557</name>
    <dbReference type="NCBI Taxonomy" id="675824"/>
    <lineage>
        <taxon>Eukaryota</taxon>
        <taxon>Fungi</taxon>
        <taxon>Dikarya</taxon>
        <taxon>Ascomycota</taxon>
        <taxon>Saccharomycotina</taxon>
        <taxon>Lipomycetes</taxon>
        <taxon>Lipomycetales</taxon>
        <taxon>Lipomycetaceae</taxon>
        <taxon>Lipomyces</taxon>
    </lineage>
</organism>
<keyword evidence="3" id="KW-0813">Transport</keyword>
<evidence type="ECO:0000256" key="4">
    <source>
        <dbReference type="ARBA" id="ARBA00023242"/>
    </source>
</evidence>
<accession>A0A1E3PWP4</accession>
<dbReference type="GO" id="GO:0005635">
    <property type="term" value="C:nuclear envelope"/>
    <property type="evidence" value="ECO:0007669"/>
    <property type="project" value="TreeGrafter"/>
</dbReference>
<comment type="similarity">
    <text evidence="2">Belongs to the importin beta family.</text>
</comment>
<evidence type="ECO:0000256" key="1">
    <source>
        <dbReference type="ARBA" id="ARBA00004123"/>
    </source>
</evidence>
<dbReference type="GO" id="GO:0006606">
    <property type="term" value="P:protein import into nucleus"/>
    <property type="evidence" value="ECO:0007669"/>
    <property type="project" value="EnsemblFungi"/>
</dbReference>
<dbReference type="PANTHER" id="PTHR10997">
    <property type="entry name" value="IMPORTIN-7, 8, 11"/>
    <property type="match status" value="1"/>
</dbReference>
<dbReference type="PANTHER" id="PTHR10997:SF7">
    <property type="entry name" value="IMPORTIN-11"/>
    <property type="match status" value="1"/>
</dbReference>
<dbReference type="STRING" id="675824.A0A1E3PWP4"/>
<dbReference type="InterPro" id="IPR001494">
    <property type="entry name" value="Importin-beta_N"/>
</dbReference>
<dbReference type="Proteomes" id="UP000094385">
    <property type="component" value="Unassembled WGS sequence"/>
</dbReference>
<evidence type="ECO:0000256" key="3">
    <source>
        <dbReference type="ARBA" id="ARBA00022448"/>
    </source>
</evidence>
<dbReference type="InterPro" id="IPR016024">
    <property type="entry name" value="ARM-type_fold"/>
</dbReference>
<evidence type="ECO:0000256" key="2">
    <source>
        <dbReference type="ARBA" id="ARBA00007991"/>
    </source>
</evidence>
<evidence type="ECO:0000259" key="5">
    <source>
        <dbReference type="PROSITE" id="PS50166"/>
    </source>
</evidence>
<feature type="domain" description="Importin N-terminal" evidence="5">
    <location>
        <begin position="29"/>
        <end position="101"/>
    </location>
</feature>